<comment type="subcellular location">
    <subcellularLocation>
        <location evidence="1">Cell membrane</location>
        <topology evidence="1">Single-pass membrane protein</topology>
    </subcellularLocation>
    <subcellularLocation>
        <location evidence="7">Cell membrane</location>
        <topology evidence="7">Single-pass type II membrane protein</topology>
    </subcellularLocation>
</comment>
<evidence type="ECO:0000256" key="8">
    <source>
        <dbReference type="SAM" id="Phobius"/>
    </source>
</evidence>
<dbReference type="InterPro" id="IPR003400">
    <property type="entry name" value="ExbD"/>
</dbReference>
<keyword evidence="5 8" id="KW-1133">Transmembrane helix</keyword>
<evidence type="ECO:0000256" key="1">
    <source>
        <dbReference type="ARBA" id="ARBA00004162"/>
    </source>
</evidence>
<comment type="caution">
    <text evidence="9">The sequence shown here is derived from an EMBL/GenBank/DDBJ whole genome shotgun (WGS) entry which is preliminary data.</text>
</comment>
<dbReference type="Proteomes" id="UP000051557">
    <property type="component" value="Unassembled WGS sequence"/>
</dbReference>
<reference evidence="9 10" key="1">
    <citation type="submission" date="2015-10" db="EMBL/GenBank/DDBJ databases">
        <title>Metagenome-Assembled Genomes uncover a global brackish microbiome.</title>
        <authorList>
            <person name="Hugerth L.W."/>
            <person name="Larsson J."/>
            <person name="Alneberg J."/>
            <person name="Lindh M.V."/>
            <person name="Legrand C."/>
            <person name="Pinhassi J."/>
            <person name="Andersson A.F."/>
        </authorList>
    </citation>
    <scope>NUCLEOTIDE SEQUENCE [LARGE SCALE GENOMIC DNA]</scope>
    <source>
        <strain evidence="9">BACL9 MAG-120820-bin42</strain>
    </source>
</reference>
<dbReference type="GO" id="GO:0022857">
    <property type="term" value="F:transmembrane transporter activity"/>
    <property type="evidence" value="ECO:0007669"/>
    <property type="project" value="InterPro"/>
</dbReference>
<keyword evidence="7" id="KW-0653">Protein transport</keyword>
<evidence type="ECO:0000256" key="2">
    <source>
        <dbReference type="ARBA" id="ARBA00005811"/>
    </source>
</evidence>
<dbReference type="Gene3D" id="3.30.420.270">
    <property type="match status" value="1"/>
</dbReference>
<evidence type="ECO:0000313" key="9">
    <source>
        <dbReference type="EMBL" id="KRP32524.1"/>
    </source>
</evidence>
<dbReference type="Pfam" id="PF02472">
    <property type="entry name" value="ExbD"/>
    <property type="match status" value="1"/>
</dbReference>
<keyword evidence="4 7" id="KW-0812">Transmembrane</keyword>
<evidence type="ECO:0008006" key="11">
    <source>
        <dbReference type="Google" id="ProtNLM"/>
    </source>
</evidence>
<keyword evidence="6 8" id="KW-0472">Membrane</keyword>
<dbReference type="AlphaFoldDB" id="A0A0R2XDE9"/>
<dbReference type="EMBL" id="LIDM01000097">
    <property type="protein sequence ID" value="KRP32524.1"/>
    <property type="molecule type" value="Genomic_DNA"/>
</dbReference>
<dbReference type="PANTHER" id="PTHR30558">
    <property type="entry name" value="EXBD MEMBRANE COMPONENT OF PMF-DRIVEN MACROMOLECULE IMPORT SYSTEM"/>
    <property type="match status" value="1"/>
</dbReference>
<protein>
    <recommendedName>
        <fullName evidence="11">Biopolymer transporter ExbD</fullName>
    </recommendedName>
</protein>
<feature type="transmembrane region" description="Helical" evidence="8">
    <location>
        <begin position="20"/>
        <end position="39"/>
    </location>
</feature>
<evidence type="ECO:0000256" key="6">
    <source>
        <dbReference type="ARBA" id="ARBA00023136"/>
    </source>
</evidence>
<dbReference type="GO" id="GO:0015031">
    <property type="term" value="P:protein transport"/>
    <property type="evidence" value="ECO:0007669"/>
    <property type="project" value="UniProtKB-KW"/>
</dbReference>
<keyword evidence="3" id="KW-1003">Cell membrane</keyword>
<evidence type="ECO:0000256" key="3">
    <source>
        <dbReference type="ARBA" id="ARBA00022475"/>
    </source>
</evidence>
<dbReference type="GO" id="GO:0005886">
    <property type="term" value="C:plasma membrane"/>
    <property type="evidence" value="ECO:0007669"/>
    <property type="project" value="UniProtKB-SubCell"/>
</dbReference>
<accession>A0A0R2XDE9</accession>
<evidence type="ECO:0000256" key="5">
    <source>
        <dbReference type="ARBA" id="ARBA00022989"/>
    </source>
</evidence>
<proteinExistence type="inferred from homology"/>
<evidence type="ECO:0000256" key="7">
    <source>
        <dbReference type="RuleBase" id="RU003879"/>
    </source>
</evidence>
<name>A0A0R2XDE9_9BACT</name>
<sequence length="131" mass="14606">MFARPKRLTTSIDMAPLIDVVFLLLIFFMLTSSFTLPSLQVKLPTAKGQTDTSPEVILVAVDAQGSITIQGSPVPLSQFDETIRALSQGNSDRKIHFRGDQKMNYGLFVDLMDRARQIGIVQFNLVHDPKK</sequence>
<keyword evidence="7" id="KW-0813">Transport</keyword>
<evidence type="ECO:0000313" key="10">
    <source>
        <dbReference type="Proteomes" id="UP000051557"/>
    </source>
</evidence>
<organism evidence="9 10">
    <name type="scientific">Verrucomicrobia subdivision 6 bacterium BACL9 MAG-120820-bin42</name>
    <dbReference type="NCBI Taxonomy" id="1655634"/>
    <lineage>
        <taxon>Bacteria</taxon>
        <taxon>Pseudomonadati</taxon>
        <taxon>Verrucomicrobiota</taxon>
        <taxon>Verrucomicrobiia</taxon>
        <taxon>Verrucomicrobiales</taxon>
        <taxon>Verrucomicrobia subdivision 6</taxon>
    </lineage>
</organism>
<gene>
    <name evidence="9" type="ORF">ABS32_03435</name>
</gene>
<evidence type="ECO:0000256" key="4">
    <source>
        <dbReference type="ARBA" id="ARBA00022692"/>
    </source>
</evidence>
<comment type="similarity">
    <text evidence="2 7">Belongs to the ExbD/TolR family.</text>
</comment>
<dbReference type="PANTHER" id="PTHR30558:SF3">
    <property type="entry name" value="BIOPOLYMER TRANSPORT PROTEIN EXBD-RELATED"/>
    <property type="match status" value="1"/>
</dbReference>